<dbReference type="PROSITE" id="PS50002">
    <property type="entry name" value="SH3"/>
    <property type="match status" value="1"/>
</dbReference>
<organism evidence="5 6">
    <name type="scientific">Acaulospora morrowiae</name>
    <dbReference type="NCBI Taxonomy" id="94023"/>
    <lineage>
        <taxon>Eukaryota</taxon>
        <taxon>Fungi</taxon>
        <taxon>Fungi incertae sedis</taxon>
        <taxon>Mucoromycota</taxon>
        <taxon>Glomeromycotina</taxon>
        <taxon>Glomeromycetes</taxon>
        <taxon>Diversisporales</taxon>
        <taxon>Acaulosporaceae</taxon>
        <taxon>Acaulospora</taxon>
    </lineage>
</organism>
<evidence type="ECO:0000313" key="5">
    <source>
        <dbReference type="EMBL" id="CAG8486207.1"/>
    </source>
</evidence>
<feature type="compositionally biased region" description="Basic and acidic residues" evidence="3">
    <location>
        <begin position="39"/>
        <end position="54"/>
    </location>
</feature>
<reference evidence="5" key="1">
    <citation type="submission" date="2021-06" db="EMBL/GenBank/DDBJ databases">
        <authorList>
            <person name="Kallberg Y."/>
            <person name="Tangrot J."/>
            <person name="Rosling A."/>
        </authorList>
    </citation>
    <scope>NUCLEOTIDE SEQUENCE</scope>
    <source>
        <strain evidence="5">CL551</strain>
    </source>
</reference>
<accession>A0A9N8ZDG2</accession>
<dbReference type="OrthoDB" id="19092at2759"/>
<feature type="domain" description="SH3" evidence="4">
    <location>
        <begin position="99"/>
        <end position="172"/>
    </location>
</feature>
<dbReference type="PRINTS" id="PR00452">
    <property type="entry name" value="SH3DOMAIN"/>
</dbReference>
<dbReference type="EMBL" id="CAJVPV010001096">
    <property type="protein sequence ID" value="CAG8486207.1"/>
    <property type="molecule type" value="Genomic_DNA"/>
</dbReference>
<dbReference type="Gene3D" id="2.30.30.40">
    <property type="entry name" value="SH3 Domains"/>
    <property type="match status" value="1"/>
</dbReference>
<evidence type="ECO:0000256" key="1">
    <source>
        <dbReference type="ARBA" id="ARBA00022443"/>
    </source>
</evidence>
<dbReference type="CDD" id="cd00174">
    <property type="entry name" value="SH3"/>
    <property type="match status" value="1"/>
</dbReference>
<dbReference type="SMART" id="SM00326">
    <property type="entry name" value="SH3"/>
    <property type="match status" value="1"/>
</dbReference>
<dbReference type="SUPFAM" id="SSF50044">
    <property type="entry name" value="SH3-domain"/>
    <property type="match status" value="1"/>
</dbReference>
<dbReference type="InterPro" id="IPR001452">
    <property type="entry name" value="SH3_domain"/>
</dbReference>
<protein>
    <submittedName>
        <fullName evidence="5">18791_t:CDS:1</fullName>
    </submittedName>
</protein>
<comment type="caution">
    <text evidence="5">The sequence shown here is derived from an EMBL/GenBank/DDBJ whole genome shotgun (WGS) entry which is preliminary data.</text>
</comment>
<evidence type="ECO:0000256" key="2">
    <source>
        <dbReference type="PROSITE-ProRule" id="PRU00192"/>
    </source>
</evidence>
<evidence type="ECO:0000256" key="3">
    <source>
        <dbReference type="SAM" id="MobiDB-lite"/>
    </source>
</evidence>
<dbReference type="InterPro" id="IPR050384">
    <property type="entry name" value="Endophilin_SH3RF"/>
</dbReference>
<gene>
    <name evidence="5" type="ORF">AMORRO_LOCUS2554</name>
</gene>
<sequence length="181" mass="20521">MVPQQPIASTILPPRKKKGIGNQRDSAHVSPHLGQTHQRKSELHIPKYENESQKRVSALEPRQTQAVEHGTHRTLTTRRPVNIPVNKDQSGRHVNDGRSVKLYVRALYDYTASSREEISFMTGDLIAVLRICSDGWWEGEILDETRRIRGILDETRRMRGIFPSNYTEVLKGLGSSPSSTL</sequence>
<keyword evidence="6" id="KW-1185">Reference proteome</keyword>
<evidence type="ECO:0000259" key="4">
    <source>
        <dbReference type="PROSITE" id="PS50002"/>
    </source>
</evidence>
<dbReference type="AlphaFoldDB" id="A0A9N8ZDG2"/>
<dbReference type="Pfam" id="PF00018">
    <property type="entry name" value="SH3_1"/>
    <property type="match status" value="1"/>
</dbReference>
<evidence type="ECO:0000313" key="6">
    <source>
        <dbReference type="Proteomes" id="UP000789342"/>
    </source>
</evidence>
<proteinExistence type="predicted"/>
<keyword evidence="1 2" id="KW-0728">SH3 domain</keyword>
<name>A0A9N8ZDG2_9GLOM</name>
<dbReference type="PANTHER" id="PTHR14167">
    <property type="entry name" value="SH3 DOMAIN-CONTAINING"/>
    <property type="match status" value="1"/>
</dbReference>
<dbReference type="InterPro" id="IPR036028">
    <property type="entry name" value="SH3-like_dom_sf"/>
</dbReference>
<feature type="region of interest" description="Disordered" evidence="3">
    <location>
        <begin position="1"/>
        <end position="74"/>
    </location>
</feature>
<dbReference type="Proteomes" id="UP000789342">
    <property type="component" value="Unassembled WGS sequence"/>
</dbReference>